<sequence length="719" mass="82111">MKFNVLIIIYLVCQCAFIRGRKIKNLKKIISKINYIPKEADPIEDWISSDEPFLESSEEVEISEFVFQNPEHVKSLYKPVNWNAHYVPFKYPSSSYGSIDKSIASAYQVRPENVFNLISALEISKIRKYPENFKKLLKVLLKICQSESVDNNSKLSTMYTILKAFNHSPPSENLVDIILKIIKILSKHSNFNASYKFSKTSASVKDISNIILKIIELSKKNSDVTDPLGVIIPIIETLPNTYQEQIFKNLLTPDQRFTSEILPSPYLSSKNDYNLLPQLVLKLYHQKPKRFKTLSHIISLLADSDLVKYNENSNNVIQFVLRQLSLSGIDSLVYRLGHTTLSPTNVNFVITSFFKNVQKMLSDKKHFSKNKTLAKSKNKILTKSDNFQSEKDWSESAENRIGSGDHSIHKGTKEKSENLKILKKAKHKKTSTNSKNKKKLKKHGKPKKSQKDSAELHLSFYESPNKDTNKTLGKSENLKILKKDKHKKKYFIDNKKKKSPTEIENSISQKDTAESSYPIHNESAENTLKKPVKKDSTKAHSSSSSSDYKDTTNKMLKKGEHKKTLENTKNEKPWTTSDNSKSKKDLGKFIKPGFNDLHNYFNINERFYPFQIITGPQHHPGNYKPVSNNLWTNKQLDNNNMFLQILKAVSDTANNSNPPIFDKNPELGSDITGLAPYNVIPCCLPAPVVLPSSLDTINPFEMRKNNAGSRKARYRTKLV</sequence>
<evidence type="ECO:0000313" key="4">
    <source>
        <dbReference type="Proteomes" id="UP001652700"/>
    </source>
</evidence>
<evidence type="ECO:0000256" key="1">
    <source>
        <dbReference type="SAM" id="MobiDB-lite"/>
    </source>
</evidence>
<dbReference type="EnsemblMetazoa" id="XM_050641819.1">
    <property type="protein sequence ID" value="XP_050497776.1"/>
    <property type="gene ID" value="LOC126878936"/>
</dbReference>
<organism evidence="5">
    <name type="scientific">Diabrotica virgifera virgifera</name>
    <name type="common">western corn rootworm</name>
    <dbReference type="NCBI Taxonomy" id="50390"/>
    <lineage>
        <taxon>Eukaryota</taxon>
        <taxon>Metazoa</taxon>
        <taxon>Ecdysozoa</taxon>
        <taxon>Arthropoda</taxon>
        <taxon>Hexapoda</taxon>
        <taxon>Insecta</taxon>
        <taxon>Pterygota</taxon>
        <taxon>Neoptera</taxon>
        <taxon>Endopterygota</taxon>
        <taxon>Coleoptera</taxon>
        <taxon>Polyphaga</taxon>
        <taxon>Cucujiformia</taxon>
        <taxon>Chrysomeloidea</taxon>
        <taxon>Chrysomelidae</taxon>
        <taxon>Galerucinae</taxon>
        <taxon>Diabroticina</taxon>
        <taxon>Diabroticites</taxon>
        <taxon>Diabrotica</taxon>
    </lineage>
</organism>
<evidence type="ECO:0000313" key="3">
    <source>
        <dbReference type="EnsemblMetazoa" id="XP_050497776.1"/>
    </source>
</evidence>
<reference evidence="3" key="2">
    <citation type="submission" date="2025-05" db="UniProtKB">
        <authorList>
            <consortium name="EnsemblMetazoa"/>
        </authorList>
    </citation>
    <scope>IDENTIFICATION</scope>
</reference>
<feature type="compositionally biased region" description="Basic and acidic residues" evidence="1">
    <location>
        <begin position="562"/>
        <end position="572"/>
    </location>
</feature>
<dbReference type="RefSeq" id="XP_028145777.1">
    <property type="nucleotide sequence ID" value="XM_028289976.1"/>
</dbReference>
<feature type="region of interest" description="Disordered" evidence="1">
    <location>
        <begin position="391"/>
        <end position="582"/>
    </location>
</feature>
<keyword evidence="4" id="KW-1185">Reference proteome</keyword>
<accession>A0A6P7GIL3</accession>
<dbReference type="Proteomes" id="UP001652700">
    <property type="component" value="Unplaced"/>
</dbReference>
<evidence type="ECO:0000256" key="2">
    <source>
        <dbReference type="SAM" id="SignalP"/>
    </source>
</evidence>
<feature type="chain" id="PRO_5028252728" evidence="2">
    <location>
        <begin position="21"/>
        <end position="719"/>
    </location>
</feature>
<dbReference type="AlphaFoldDB" id="A0A6P7GIL3"/>
<feature type="compositionally biased region" description="Basic and acidic residues" evidence="1">
    <location>
        <begin position="406"/>
        <end position="420"/>
    </location>
</feature>
<gene>
    <name evidence="5" type="primary">LOC114339344</name>
</gene>
<protein>
    <submittedName>
        <fullName evidence="5">MATH and LRR domain-containing protein PFE0570w-like</fullName>
    </submittedName>
</protein>
<name>A0A6P7GIL3_DIAVI</name>
<proteinExistence type="predicted"/>
<evidence type="ECO:0000313" key="5">
    <source>
        <dbReference type="RefSeq" id="XP_028145777.1"/>
    </source>
</evidence>
<feature type="signal peptide" evidence="2">
    <location>
        <begin position="1"/>
        <end position="20"/>
    </location>
</feature>
<reference evidence="5" key="1">
    <citation type="submission" date="2025-04" db="UniProtKB">
        <authorList>
            <consortium name="RefSeq"/>
        </authorList>
    </citation>
    <scope>IDENTIFICATION</scope>
    <source>
        <tissue evidence="5">Whole insect</tissue>
    </source>
</reference>
<keyword evidence="2" id="KW-0732">Signal</keyword>
<dbReference type="OrthoDB" id="10497326at2759"/>
<feature type="compositionally biased region" description="Basic residues" evidence="1">
    <location>
        <begin position="421"/>
        <end position="448"/>
    </location>
</feature>
<dbReference type="InParanoid" id="A0A6P7GIL3"/>